<gene>
    <name evidence="2" type="ORF">I3842_11G062700</name>
</gene>
<proteinExistence type="predicted"/>
<evidence type="ECO:0000313" key="3">
    <source>
        <dbReference type="Proteomes" id="UP000811246"/>
    </source>
</evidence>
<comment type="caution">
    <text evidence="2">The sequence shown here is derived from an EMBL/GenBank/DDBJ whole genome shotgun (WGS) entry which is preliminary data.</text>
</comment>
<dbReference type="AlphaFoldDB" id="A0A922DMR8"/>
<keyword evidence="1" id="KW-1133">Transmembrane helix</keyword>
<sequence length="107" mass="12799">MIKTTSLQFIESLIMYHLSLVAYYIFFNSTKVVYFLLLLFVGSFYMLIFLEGMRSFQEDQAGRVCEQIRGRRIMQFHESRVLTRYEYSNATYSMIWVSSVADFLKIR</sequence>
<feature type="transmembrane region" description="Helical" evidence="1">
    <location>
        <begin position="32"/>
        <end position="50"/>
    </location>
</feature>
<dbReference type="Proteomes" id="UP000811246">
    <property type="component" value="Chromosome 11"/>
</dbReference>
<accession>A0A922DMR8</accession>
<evidence type="ECO:0000313" key="2">
    <source>
        <dbReference type="EMBL" id="KAG6687267.1"/>
    </source>
</evidence>
<dbReference type="EMBL" id="CM031835">
    <property type="protein sequence ID" value="KAG6687267.1"/>
    <property type="molecule type" value="Genomic_DNA"/>
</dbReference>
<name>A0A922DMR8_CARIL</name>
<organism evidence="2 3">
    <name type="scientific">Carya illinoinensis</name>
    <name type="common">Pecan</name>
    <dbReference type="NCBI Taxonomy" id="32201"/>
    <lineage>
        <taxon>Eukaryota</taxon>
        <taxon>Viridiplantae</taxon>
        <taxon>Streptophyta</taxon>
        <taxon>Embryophyta</taxon>
        <taxon>Tracheophyta</taxon>
        <taxon>Spermatophyta</taxon>
        <taxon>Magnoliopsida</taxon>
        <taxon>eudicotyledons</taxon>
        <taxon>Gunneridae</taxon>
        <taxon>Pentapetalae</taxon>
        <taxon>rosids</taxon>
        <taxon>fabids</taxon>
        <taxon>Fagales</taxon>
        <taxon>Juglandaceae</taxon>
        <taxon>Carya</taxon>
    </lineage>
</organism>
<keyword evidence="1" id="KW-0812">Transmembrane</keyword>
<feature type="transmembrane region" description="Helical" evidence="1">
    <location>
        <begin position="7"/>
        <end position="26"/>
    </location>
</feature>
<reference evidence="2" key="1">
    <citation type="submission" date="2021-01" db="EMBL/GenBank/DDBJ databases">
        <authorList>
            <person name="Lovell J.T."/>
            <person name="Bentley N."/>
            <person name="Bhattarai G."/>
            <person name="Jenkins J.W."/>
            <person name="Sreedasyam A."/>
            <person name="Alarcon Y."/>
            <person name="Bock C."/>
            <person name="Boston L."/>
            <person name="Carlson J."/>
            <person name="Cervantes K."/>
            <person name="Clermont K."/>
            <person name="Krom N."/>
            <person name="Kubenka K."/>
            <person name="Mamidi S."/>
            <person name="Mattison C."/>
            <person name="Monteros M."/>
            <person name="Pisani C."/>
            <person name="Plott C."/>
            <person name="Rajasekar S."/>
            <person name="Rhein H.S."/>
            <person name="Rohla C."/>
            <person name="Song M."/>
            <person name="Hilaire R.S."/>
            <person name="Shu S."/>
            <person name="Wells L."/>
            <person name="Wang X."/>
            <person name="Webber J."/>
            <person name="Heerema R.J."/>
            <person name="Klein P."/>
            <person name="Conner P."/>
            <person name="Grauke L."/>
            <person name="Grimwood J."/>
            <person name="Schmutz J."/>
            <person name="Randall J.J."/>
        </authorList>
    </citation>
    <scope>NUCLEOTIDE SEQUENCE</scope>
    <source>
        <tissue evidence="2">Leaf</tissue>
    </source>
</reference>
<evidence type="ECO:0000256" key="1">
    <source>
        <dbReference type="SAM" id="Phobius"/>
    </source>
</evidence>
<protein>
    <submittedName>
        <fullName evidence="2">Uncharacterized protein</fullName>
    </submittedName>
</protein>
<keyword evidence="1" id="KW-0472">Membrane</keyword>